<feature type="transmembrane region" description="Helical" evidence="6">
    <location>
        <begin position="67"/>
        <end position="89"/>
    </location>
</feature>
<dbReference type="PANTHER" id="PTHR43370">
    <property type="entry name" value="SUGAR ABC TRANSPORTER INTEGRAL MEMBRANE PROTEIN-RELATED"/>
    <property type="match status" value="1"/>
</dbReference>
<feature type="transmembrane region" description="Helical" evidence="6">
    <location>
        <begin position="147"/>
        <end position="169"/>
    </location>
</feature>
<feature type="transmembrane region" description="Helical" evidence="6">
    <location>
        <begin position="273"/>
        <end position="294"/>
    </location>
</feature>
<keyword evidence="3 6" id="KW-0812">Transmembrane</keyword>
<name>A0ABU5E594_9PROT</name>
<dbReference type="InterPro" id="IPR001851">
    <property type="entry name" value="ABC_transp_permease"/>
</dbReference>
<evidence type="ECO:0000313" key="8">
    <source>
        <dbReference type="Proteomes" id="UP001279642"/>
    </source>
</evidence>
<keyword evidence="2" id="KW-1003">Cell membrane</keyword>
<proteinExistence type="predicted"/>
<evidence type="ECO:0000256" key="4">
    <source>
        <dbReference type="ARBA" id="ARBA00022989"/>
    </source>
</evidence>
<evidence type="ECO:0000313" key="7">
    <source>
        <dbReference type="EMBL" id="MDY0881473.1"/>
    </source>
</evidence>
<dbReference type="Proteomes" id="UP001279642">
    <property type="component" value="Unassembled WGS sequence"/>
</dbReference>
<dbReference type="EMBL" id="JAXCLW010000001">
    <property type="protein sequence ID" value="MDY0881473.1"/>
    <property type="molecule type" value="Genomic_DNA"/>
</dbReference>
<dbReference type="CDD" id="cd06580">
    <property type="entry name" value="TM_PBP1_transp_TpRbsC_like"/>
    <property type="match status" value="1"/>
</dbReference>
<accession>A0ABU5E594</accession>
<evidence type="ECO:0000256" key="3">
    <source>
        <dbReference type="ARBA" id="ARBA00022692"/>
    </source>
</evidence>
<evidence type="ECO:0000256" key="6">
    <source>
        <dbReference type="SAM" id="Phobius"/>
    </source>
</evidence>
<dbReference type="PANTHER" id="PTHR43370:SF2">
    <property type="entry name" value="ABC TRANSPORTER PERMEASE PROTEIN"/>
    <property type="match status" value="1"/>
</dbReference>
<keyword evidence="4 6" id="KW-1133">Transmembrane helix</keyword>
<dbReference type="Pfam" id="PF02653">
    <property type="entry name" value="BPD_transp_2"/>
    <property type="match status" value="1"/>
</dbReference>
<gene>
    <name evidence="7" type="ORF">SMD27_01320</name>
</gene>
<dbReference type="RefSeq" id="WP_320506536.1">
    <property type="nucleotide sequence ID" value="NZ_JAXCLW010000001.1"/>
</dbReference>
<comment type="subcellular location">
    <subcellularLocation>
        <location evidence="1">Cell membrane</location>
        <topology evidence="1">Multi-pass membrane protein</topology>
    </subcellularLocation>
</comment>
<feature type="transmembrane region" description="Helical" evidence="6">
    <location>
        <begin position="96"/>
        <end position="114"/>
    </location>
</feature>
<sequence length="312" mass="33169">MWGDLLNLGIIVSVLAATIRIATPILFSALGEVTAERAGVYNMGIEGTMLMGAFIGWLATYESGSSLVGLVAALLAGAVMSLIFAVMVISLKIDQIVTGLALNLLGSGLSTYWLRAAFADMEKVPGISVLRTSPVPLLSDIRVIGPILFNQGLLTYLAFLLVPVIWLFLFRSRLGLEIRCIGENPKALDIKGHSVAARQYGAVIFGGAMAGLGGACLTIASTAHFVPDMVNGRGWLALVIVIAGGWRPGWILAAALFFSFLDALQLQIQGVGIAIPYQILLALPYIAAIVALMIRRRASRAPAMLGVSYRRE</sequence>
<comment type="caution">
    <text evidence="7">The sequence shown here is derived from an EMBL/GenBank/DDBJ whole genome shotgun (WGS) entry which is preliminary data.</text>
</comment>
<organism evidence="7 8">
    <name type="scientific">Dongia soli</name>
    <dbReference type="NCBI Taxonomy" id="600628"/>
    <lineage>
        <taxon>Bacteria</taxon>
        <taxon>Pseudomonadati</taxon>
        <taxon>Pseudomonadota</taxon>
        <taxon>Alphaproteobacteria</taxon>
        <taxon>Rhodospirillales</taxon>
        <taxon>Dongiaceae</taxon>
        <taxon>Dongia</taxon>
    </lineage>
</organism>
<keyword evidence="5 6" id="KW-0472">Membrane</keyword>
<evidence type="ECO:0000256" key="5">
    <source>
        <dbReference type="ARBA" id="ARBA00023136"/>
    </source>
</evidence>
<keyword evidence="8" id="KW-1185">Reference proteome</keyword>
<feature type="transmembrane region" description="Helical" evidence="6">
    <location>
        <begin position="235"/>
        <end position="261"/>
    </location>
</feature>
<protein>
    <submittedName>
        <fullName evidence="7">ABC transporter permease</fullName>
    </submittedName>
</protein>
<reference evidence="7 8" key="1">
    <citation type="journal article" date="2016" name="Antonie Van Leeuwenhoek">
        <title>Dongia soli sp. nov., isolated from soil from Dokdo, Korea.</title>
        <authorList>
            <person name="Kim D.U."/>
            <person name="Lee H."/>
            <person name="Kim H."/>
            <person name="Kim S.G."/>
            <person name="Ka J.O."/>
        </authorList>
    </citation>
    <scope>NUCLEOTIDE SEQUENCE [LARGE SCALE GENOMIC DNA]</scope>
    <source>
        <strain evidence="7 8">D78</strain>
    </source>
</reference>
<feature type="transmembrane region" description="Helical" evidence="6">
    <location>
        <begin position="39"/>
        <end position="61"/>
    </location>
</feature>
<evidence type="ECO:0000256" key="1">
    <source>
        <dbReference type="ARBA" id="ARBA00004651"/>
    </source>
</evidence>
<evidence type="ECO:0000256" key="2">
    <source>
        <dbReference type="ARBA" id="ARBA00022475"/>
    </source>
</evidence>
<feature type="transmembrane region" description="Helical" evidence="6">
    <location>
        <begin position="6"/>
        <end position="27"/>
    </location>
</feature>